<comment type="catalytic activity">
    <reaction evidence="1">
        <text>Hydrolysis of terminal non-reducing alpha-L-rhamnose residues in alpha-L-rhamnosides.</text>
        <dbReference type="EC" id="3.2.1.40"/>
    </reaction>
</comment>
<dbReference type="EC" id="3.2.1.40" evidence="2"/>
<evidence type="ECO:0000256" key="3">
    <source>
        <dbReference type="ARBA" id="ARBA00022801"/>
    </source>
</evidence>
<dbReference type="Gene3D" id="2.60.120.560">
    <property type="entry name" value="Exo-inulinase, domain 1"/>
    <property type="match status" value="1"/>
</dbReference>
<dbReference type="InterPro" id="IPR013737">
    <property type="entry name" value="Bac_rhamnosid_N"/>
</dbReference>
<dbReference type="GO" id="GO:0016787">
    <property type="term" value="F:hydrolase activity"/>
    <property type="evidence" value="ECO:0007669"/>
    <property type="project" value="UniProtKB-KW"/>
</dbReference>
<dbReference type="SUPFAM" id="SSF48208">
    <property type="entry name" value="Six-hairpin glycosidases"/>
    <property type="match status" value="1"/>
</dbReference>
<dbReference type="InterPro" id="IPR012341">
    <property type="entry name" value="6hp_glycosidase-like_sf"/>
</dbReference>
<evidence type="ECO:0000256" key="2">
    <source>
        <dbReference type="ARBA" id="ARBA00012652"/>
    </source>
</evidence>
<evidence type="ECO:0000259" key="4">
    <source>
        <dbReference type="Pfam" id="PF05592"/>
    </source>
</evidence>
<organism evidence="8 9">
    <name type="scientific">Cohnella hashimotonis</name>
    <dbReference type="NCBI Taxonomy" id="2826895"/>
    <lineage>
        <taxon>Bacteria</taxon>
        <taxon>Bacillati</taxon>
        <taxon>Bacillota</taxon>
        <taxon>Bacilli</taxon>
        <taxon>Bacillales</taxon>
        <taxon>Paenibacillaceae</taxon>
        <taxon>Cohnella</taxon>
    </lineage>
</organism>
<feature type="domain" description="Bacterial alpha-L-rhamnosidase N-terminal" evidence="5">
    <location>
        <begin position="212"/>
        <end position="375"/>
    </location>
</feature>
<dbReference type="InterPro" id="IPR035398">
    <property type="entry name" value="Bac_rhamnosid_C"/>
</dbReference>
<evidence type="ECO:0000259" key="6">
    <source>
        <dbReference type="Pfam" id="PF17389"/>
    </source>
</evidence>
<protein>
    <recommendedName>
        <fullName evidence="2">alpha-L-rhamnosidase</fullName>
        <ecNumber evidence="2">3.2.1.40</ecNumber>
    </recommendedName>
</protein>
<name>A0ABT6TH83_9BACL</name>
<gene>
    <name evidence="8" type="ORF">KB449_11800</name>
</gene>
<dbReference type="Proteomes" id="UP001161691">
    <property type="component" value="Unassembled WGS sequence"/>
</dbReference>
<dbReference type="RefSeq" id="WP_282908560.1">
    <property type="nucleotide sequence ID" value="NZ_JAGRPV010000001.1"/>
</dbReference>
<comment type="caution">
    <text evidence="8">The sequence shown here is derived from an EMBL/GenBank/DDBJ whole genome shotgun (WGS) entry which is preliminary data.</text>
</comment>
<evidence type="ECO:0000259" key="5">
    <source>
        <dbReference type="Pfam" id="PF08531"/>
    </source>
</evidence>
<evidence type="ECO:0000313" key="8">
    <source>
        <dbReference type="EMBL" id="MDI4645653.1"/>
    </source>
</evidence>
<dbReference type="Pfam" id="PF17389">
    <property type="entry name" value="Bac_rhamnosid6H"/>
    <property type="match status" value="1"/>
</dbReference>
<feature type="domain" description="Alpha-L-rhamnosidase concanavalin-like" evidence="4">
    <location>
        <begin position="387"/>
        <end position="472"/>
    </location>
</feature>
<dbReference type="PANTHER" id="PTHR33307:SF6">
    <property type="entry name" value="ALPHA-RHAMNOSIDASE (EUROFUNG)-RELATED"/>
    <property type="match status" value="1"/>
</dbReference>
<proteinExistence type="predicted"/>
<evidence type="ECO:0000256" key="1">
    <source>
        <dbReference type="ARBA" id="ARBA00001445"/>
    </source>
</evidence>
<feature type="domain" description="Alpha-L-rhamnosidase six-hairpin glycosidase" evidence="6">
    <location>
        <begin position="489"/>
        <end position="801"/>
    </location>
</feature>
<dbReference type="PANTHER" id="PTHR33307">
    <property type="entry name" value="ALPHA-RHAMNOSIDASE (EUROFUNG)"/>
    <property type="match status" value="1"/>
</dbReference>
<keyword evidence="3 8" id="KW-0378">Hydrolase</keyword>
<feature type="domain" description="Alpha-L-rhamnosidase C-terminal" evidence="7">
    <location>
        <begin position="804"/>
        <end position="873"/>
    </location>
</feature>
<dbReference type="Gene3D" id="2.60.420.10">
    <property type="entry name" value="Maltose phosphorylase, domain 3"/>
    <property type="match status" value="1"/>
</dbReference>
<dbReference type="InterPro" id="IPR008928">
    <property type="entry name" value="6-hairpin_glycosidase_sf"/>
</dbReference>
<dbReference type="InterPro" id="IPR008902">
    <property type="entry name" value="Rhamnosid_concanavalin"/>
</dbReference>
<dbReference type="Pfam" id="PF08531">
    <property type="entry name" value="Bac_rhamnosid_N"/>
    <property type="match status" value="1"/>
</dbReference>
<reference evidence="8" key="1">
    <citation type="submission" date="2023-04" db="EMBL/GenBank/DDBJ databases">
        <title>Comparative genomic analysis of Cohnella hashimotonis sp. nov., isolated from the International Space Station.</title>
        <authorList>
            <person name="Venkateswaran K."/>
            <person name="Simpson A."/>
        </authorList>
    </citation>
    <scope>NUCLEOTIDE SEQUENCE</scope>
    <source>
        <strain evidence="8">F6_2S_P_1</strain>
    </source>
</reference>
<dbReference type="Gene3D" id="2.60.120.260">
    <property type="entry name" value="Galactose-binding domain-like"/>
    <property type="match status" value="2"/>
</dbReference>
<dbReference type="EMBL" id="JAGRPV010000001">
    <property type="protein sequence ID" value="MDI4645653.1"/>
    <property type="molecule type" value="Genomic_DNA"/>
</dbReference>
<dbReference type="Gene3D" id="1.50.10.10">
    <property type="match status" value="1"/>
</dbReference>
<evidence type="ECO:0000313" key="9">
    <source>
        <dbReference type="Proteomes" id="UP001161691"/>
    </source>
</evidence>
<dbReference type="Pfam" id="PF17390">
    <property type="entry name" value="Bac_rhamnosid_C"/>
    <property type="match status" value="1"/>
</dbReference>
<keyword evidence="9" id="KW-1185">Reference proteome</keyword>
<evidence type="ECO:0000259" key="7">
    <source>
        <dbReference type="Pfam" id="PF17390"/>
    </source>
</evidence>
<accession>A0ABT6TH83</accession>
<sequence>MPEHGNENVFVNVFKEAAWIAAPVADHRDWDEYAVELTVVLEAGTLEILFGVRSEARYSGCALDAEFGSVTLFGFADGIRTELARAAAPELTNSPGAIRIRLERSAEEVAVNIGGRTVLCAREPGREAGTIGFRAGSGGSAVCRDLRVVAPDGRHMYVNRFYDPAVIQFGGGRIDGSGSGLRLDENVLAVCEAQVASDSPLLRKQFELQSPVVRAELCVYALGWYEVTVNGAKPDARLLTPANAPYERRLLYDVYDVTSFLKAGTNAVGLWLGNGYNMNYSRWGWKWKRGKAVALTLTATLEDGSTRTLGTDESWLTGPSPLLANDIYDGEIFDARLAQPGWNLPEFAALGWARAVRAAPPEGELLRNEQPQVRAFEPLRPVRVLRPRDGVAVYDFGQNIAGWAKAAVRGSAGTRVELRYSELIDADGAIDPWTNRNAKATDIYILGGSSERETYEPRFTYHGFRYVEVRGDAELLELLAVPVHADVEEAGEFNCSDETLVRIQRNLRWSILNNLYSIPTDCCQRDERTPCLMDSAVVEEAAIHNFGMQAYYRKWLGDISHDAGNPDWSGDKVTLPWYLYQYYGDRETLETSYPSMSAYVDTLAAKWPAGIVEEGFGDWCVPNDDGWENYFNEVAIVNSALYGRFARIVSQAAEVCGHAEEAMRFSALAERIGEAFQSRFHDGNGIYGSGSQTAQLMPLAFGMVPSSAVDKAFQGLLAAIEAKGGRLDTGIYGTRYLMDVLADHGCIDLALALLTQPEYPGFGYQIAQGATTLWEQWSEKGGMHSHDHAMFGGIGASFYTRLGGIEPLSPGYDSIRIRPNVPSCLQWARTRLKTVKGEIVSDWTKEGNALRLDVEIPAGATAVVVLPGPKSGTAAAADERRVGPGKHAFVVASAAAAAE</sequence>
<dbReference type="InterPro" id="IPR016007">
    <property type="entry name" value="Alpha_rhamnosid"/>
</dbReference>
<dbReference type="Pfam" id="PF05592">
    <property type="entry name" value="Bac_rhamnosid"/>
    <property type="match status" value="1"/>
</dbReference>
<dbReference type="InterPro" id="IPR035396">
    <property type="entry name" value="Bac_rhamnosid6H"/>
</dbReference>